<comment type="similarity">
    <text evidence="4">Belongs to the cytochrome P450 family.</text>
</comment>
<proteinExistence type="inferred from homology"/>
<evidence type="ECO:0000256" key="17">
    <source>
        <dbReference type="SAM" id="Phobius"/>
    </source>
</evidence>
<dbReference type="GO" id="GO:0016020">
    <property type="term" value="C:membrane"/>
    <property type="evidence" value="ECO:0007669"/>
    <property type="project" value="UniProtKB-SubCell"/>
</dbReference>
<evidence type="ECO:0000256" key="5">
    <source>
        <dbReference type="ARBA" id="ARBA00022617"/>
    </source>
</evidence>
<evidence type="ECO:0000256" key="3">
    <source>
        <dbReference type="ARBA" id="ARBA00004972"/>
    </source>
</evidence>
<dbReference type="InterPro" id="IPR036396">
    <property type="entry name" value="Cyt_P450_sf"/>
</dbReference>
<dbReference type="FunFam" id="1.10.630.10:FF:000076">
    <property type="entry name" value="Cytochrome P450 monooxygenase"/>
    <property type="match status" value="1"/>
</dbReference>
<dbReference type="PRINTS" id="PR00385">
    <property type="entry name" value="P450"/>
</dbReference>
<feature type="transmembrane region" description="Helical" evidence="17">
    <location>
        <begin position="12"/>
        <end position="30"/>
    </location>
</feature>
<evidence type="ECO:0000256" key="11">
    <source>
        <dbReference type="ARBA" id="ARBA00023026"/>
    </source>
</evidence>
<evidence type="ECO:0000256" key="10">
    <source>
        <dbReference type="ARBA" id="ARBA00023004"/>
    </source>
</evidence>
<protein>
    <recommendedName>
        <fullName evidence="14">Cytochrome P450 monooxygenase ABA1</fullName>
    </recommendedName>
    <alternativeName>
        <fullName evidence="15">Abscisic acid biosynthesis protein 1</fullName>
    </alternativeName>
    <alternativeName>
        <fullName evidence="13">Cytochrome P450 monooxygenase aba1</fullName>
    </alternativeName>
</protein>
<dbReference type="InterPro" id="IPR001128">
    <property type="entry name" value="Cyt_P450"/>
</dbReference>
<dbReference type="InterPro" id="IPR002401">
    <property type="entry name" value="Cyt_P450_E_grp-I"/>
</dbReference>
<dbReference type="GO" id="GO:0020037">
    <property type="term" value="F:heme binding"/>
    <property type="evidence" value="ECO:0007669"/>
    <property type="project" value="InterPro"/>
</dbReference>
<evidence type="ECO:0000256" key="16">
    <source>
        <dbReference type="PIRSR" id="PIRSR602401-1"/>
    </source>
</evidence>
<evidence type="ECO:0000256" key="9">
    <source>
        <dbReference type="ARBA" id="ARBA00023002"/>
    </source>
</evidence>
<keyword evidence="12" id="KW-0503">Monooxygenase</keyword>
<gene>
    <name evidence="18" type="ORF">TT172_LOCUS6990</name>
</gene>
<evidence type="ECO:0000313" key="18">
    <source>
        <dbReference type="EMBL" id="SPQ24571.1"/>
    </source>
</evidence>
<evidence type="ECO:0000256" key="14">
    <source>
        <dbReference type="ARBA" id="ARBA00068222"/>
    </source>
</evidence>
<dbReference type="AlphaFoldDB" id="A0A3S4F4T8"/>
<comment type="cofactor">
    <cofactor evidence="1 16">
        <name>heme</name>
        <dbReference type="ChEBI" id="CHEBI:30413"/>
    </cofactor>
</comment>
<evidence type="ECO:0000256" key="15">
    <source>
        <dbReference type="ARBA" id="ARBA00079990"/>
    </source>
</evidence>
<organism evidence="18 19">
    <name type="scientific">Thermothielavioides terrestris</name>
    <dbReference type="NCBI Taxonomy" id="2587410"/>
    <lineage>
        <taxon>Eukaryota</taxon>
        <taxon>Fungi</taxon>
        <taxon>Dikarya</taxon>
        <taxon>Ascomycota</taxon>
        <taxon>Pezizomycotina</taxon>
        <taxon>Sordariomycetes</taxon>
        <taxon>Sordariomycetidae</taxon>
        <taxon>Sordariales</taxon>
        <taxon>Chaetomiaceae</taxon>
        <taxon>Thermothielavioides</taxon>
    </lineage>
</organism>
<evidence type="ECO:0000313" key="19">
    <source>
        <dbReference type="Proteomes" id="UP000289323"/>
    </source>
</evidence>
<keyword evidence="7 16" id="KW-0479">Metal-binding</keyword>
<keyword evidence="8 17" id="KW-1133">Transmembrane helix</keyword>
<evidence type="ECO:0000256" key="4">
    <source>
        <dbReference type="ARBA" id="ARBA00010617"/>
    </source>
</evidence>
<dbReference type="EMBL" id="OUUZ01000013">
    <property type="protein sequence ID" value="SPQ24571.1"/>
    <property type="molecule type" value="Genomic_DNA"/>
</dbReference>
<evidence type="ECO:0000256" key="2">
    <source>
        <dbReference type="ARBA" id="ARBA00004167"/>
    </source>
</evidence>
<dbReference type="InterPro" id="IPR050121">
    <property type="entry name" value="Cytochrome_P450_monoxygenase"/>
</dbReference>
<keyword evidence="10 16" id="KW-0408">Iron</keyword>
<dbReference type="PANTHER" id="PTHR24305:SF236">
    <property type="entry name" value="PISATIN DEMETHYLASE"/>
    <property type="match status" value="1"/>
</dbReference>
<evidence type="ECO:0000256" key="12">
    <source>
        <dbReference type="ARBA" id="ARBA00023033"/>
    </source>
</evidence>
<evidence type="ECO:0000256" key="7">
    <source>
        <dbReference type="ARBA" id="ARBA00022723"/>
    </source>
</evidence>
<keyword evidence="11" id="KW-0843">Virulence</keyword>
<evidence type="ECO:0000256" key="6">
    <source>
        <dbReference type="ARBA" id="ARBA00022692"/>
    </source>
</evidence>
<evidence type="ECO:0000256" key="13">
    <source>
        <dbReference type="ARBA" id="ARBA00067672"/>
    </source>
</evidence>
<dbReference type="PRINTS" id="PR00463">
    <property type="entry name" value="EP450I"/>
</dbReference>
<accession>A0A3S4F4T8</accession>
<dbReference type="CDD" id="cd11060">
    <property type="entry name" value="CYP57A1-like"/>
    <property type="match status" value="1"/>
</dbReference>
<dbReference type="GO" id="GO:0005506">
    <property type="term" value="F:iron ion binding"/>
    <property type="evidence" value="ECO:0007669"/>
    <property type="project" value="InterPro"/>
</dbReference>
<keyword evidence="5 16" id="KW-0349">Heme</keyword>
<dbReference type="Gene3D" id="1.10.630.10">
    <property type="entry name" value="Cytochrome P450"/>
    <property type="match status" value="1"/>
</dbReference>
<dbReference type="Pfam" id="PF00067">
    <property type="entry name" value="p450"/>
    <property type="match status" value="1"/>
</dbReference>
<dbReference type="GO" id="GO:0016705">
    <property type="term" value="F:oxidoreductase activity, acting on paired donors, with incorporation or reduction of molecular oxygen"/>
    <property type="evidence" value="ECO:0007669"/>
    <property type="project" value="InterPro"/>
</dbReference>
<dbReference type="GO" id="GO:0004497">
    <property type="term" value="F:monooxygenase activity"/>
    <property type="evidence" value="ECO:0007669"/>
    <property type="project" value="UniProtKB-KW"/>
</dbReference>
<comment type="subcellular location">
    <subcellularLocation>
        <location evidence="2">Membrane</location>
        <topology evidence="2">Single-pass membrane protein</topology>
    </subcellularLocation>
</comment>
<evidence type="ECO:0000256" key="1">
    <source>
        <dbReference type="ARBA" id="ARBA00001971"/>
    </source>
</evidence>
<keyword evidence="9" id="KW-0560">Oxidoreductase</keyword>
<feature type="binding site" description="axial binding residue" evidence="16">
    <location>
        <position position="454"/>
    </location>
    <ligand>
        <name>heme</name>
        <dbReference type="ChEBI" id="CHEBI:30413"/>
    </ligand>
    <ligandPart>
        <name>Fe</name>
        <dbReference type="ChEBI" id="CHEBI:18248"/>
    </ligandPart>
</feature>
<name>A0A3S4F4T8_9PEZI</name>
<evidence type="ECO:0000256" key="8">
    <source>
        <dbReference type="ARBA" id="ARBA00022989"/>
    </source>
</evidence>
<dbReference type="Proteomes" id="UP000289323">
    <property type="component" value="Unassembled WGS sequence"/>
</dbReference>
<dbReference type="SUPFAM" id="SSF48264">
    <property type="entry name" value="Cytochrome P450"/>
    <property type="match status" value="1"/>
</dbReference>
<keyword evidence="17" id="KW-0472">Membrane</keyword>
<sequence>MGLVRVVYDSRWLFVVAGLLGYVAYKVHVYNRLKAFKGPFSSGWFEFWHSYAIIGDNQHLKYKEVCEKYGPIARIGPNDLITSSRDVLTHMSAVRSPYSRVAWFHRSFRSGPEKNNLFSETNEEVHTRRRQQLAPGYSGRENAELEGTIDVYVAKLVHLIRSKYLSTAARSRAFDLGDRIQFFALDVINAIALGESLGDLDADADQHGYMRSVETGIKISRVCTALGILPLLQSPVIARRFAPSEKDDAGFGRVMRHARARILARLEQGTEHRSDMLASFVRHGLGTEELVAESILQMIAGSDTSSTAIRCAMLYVMTHPPVYARLQAEVDAAAAGGSVPPVPGVVSDAVVKGLPYLQAVVKEAMRVHPPTTGLFPKRVPPGGDTVVVDGKPVFLPGGANVSYAYYATHHDKQLFGEDAEDFRPERWLLEKDETKLAAMLKTHELIFGYGRYQCLGKPIALMEIAKVVFELMRNFDWCLARPEKPWKQENLMGLFTQRDMFVLATDRIVTATS</sequence>
<dbReference type="PANTHER" id="PTHR24305">
    <property type="entry name" value="CYTOCHROME P450"/>
    <property type="match status" value="1"/>
</dbReference>
<keyword evidence="6 17" id="KW-0812">Transmembrane</keyword>
<reference evidence="18 19" key="1">
    <citation type="submission" date="2018-04" db="EMBL/GenBank/DDBJ databases">
        <authorList>
            <person name="Huttner S."/>
            <person name="Dainat J."/>
        </authorList>
    </citation>
    <scope>NUCLEOTIDE SEQUENCE [LARGE SCALE GENOMIC DNA]</scope>
</reference>
<comment type="pathway">
    <text evidence="3">Hormone biosynthesis.</text>
</comment>